<evidence type="ECO:0000313" key="4">
    <source>
        <dbReference type="Proteomes" id="UP000256970"/>
    </source>
</evidence>
<accession>A0A383WHU9</accession>
<dbReference type="STRING" id="3088.A0A383WHU9"/>
<dbReference type="PANTHER" id="PTHR43625:SF40">
    <property type="entry name" value="ALDO-KETO REDUCTASE YAKC [NADP(+)]"/>
    <property type="match status" value="1"/>
</dbReference>
<dbReference type="Gene3D" id="3.20.20.100">
    <property type="entry name" value="NADP-dependent oxidoreductase domain"/>
    <property type="match status" value="1"/>
</dbReference>
<dbReference type="Pfam" id="PF00248">
    <property type="entry name" value="Aldo_ket_red"/>
    <property type="match status" value="1"/>
</dbReference>
<dbReference type="InterPro" id="IPR036812">
    <property type="entry name" value="NAD(P)_OxRdtase_dom_sf"/>
</dbReference>
<proteinExistence type="predicted"/>
<dbReference type="SUPFAM" id="SSF51430">
    <property type="entry name" value="NAD(P)-linked oxidoreductase"/>
    <property type="match status" value="1"/>
</dbReference>
<protein>
    <recommendedName>
        <fullName evidence="2">NADP-dependent oxidoreductase domain-containing protein</fullName>
    </recommendedName>
</protein>
<name>A0A383WHU9_TETOB</name>
<evidence type="ECO:0000256" key="1">
    <source>
        <dbReference type="ARBA" id="ARBA00023002"/>
    </source>
</evidence>
<feature type="domain" description="NADP-dependent oxidoreductase" evidence="2">
    <location>
        <begin position="17"/>
        <end position="313"/>
    </location>
</feature>
<evidence type="ECO:0000313" key="3">
    <source>
        <dbReference type="EMBL" id="SZX77028.1"/>
    </source>
</evidence>
<dbReference type="PANTHER" id="PTHR43625">
    <property type="entry name" value="AFLATOXIN B1 ALDEHYDE REDUCTASE"/>
    <property type="match status" value="1"/>
</dbReference>
<dbReference type="AlphaFoldDB" id="A0A383WHU9"/>
<sequence length="336" mass="36155">MPLPQRTIGKGLKGSAVGLGCMSLTPGFYGKDGIPEEDAIKLIHRALELGVTLFNTSDLYGPYTNEQMLGKALKNVPRESITICTKWGPMFDGKGGISHTQTREYARKACEDALERLGTSYIDLFTLRGPVQPGTDIADLMQELKVLVEEGKIRHVGLSEVGPDQIRAAAAVVPISAIEQEWSLFARDLERDLLPVCRELGIGVLAYSPLGRGLLTGQLKDTAQLDPADLRVTASPWFSQENLKQNLKLVEAVEAMAAKKGVTPGQLAMAWLLAKSPDVIPIPGTKRIAALEENAGAAAVSLSEGEVAELEAAVPFDAVAGDRYGHMHLTYKANVQ</sequence>
<keyword evidence="1" id="KW-0560">Oxidoreductase</keyword>
<dbReference type="InterPro" id="IPR050791">
    <property type="entry name" value="Aldo-Keto_reductase"/>
</dbReference>
<dbReference type="GO" id="GO:0005737">
    <property type="term" value="C:cytoplasm"/>
    <property type="evidence" value="ECO:0007669"/>
    <property type="project" value="TreeGrafter"/>
</dbReference>
<dbReference type="Proteomes" id="UP000256970">
    <property type="component" value="Unassembled WGS sequence"/>
</dbReference>
<evidence type="ECO:0000259" key="2">
    <source>
        <dbReference type="Pfam" id="PF00248"/>
    </source>
</evidence>
<dbReference type="EMBL" id="FNXT01001272">
    <property type="protein sequence ID" value="SZX77028.1"/>
    <property type="molecule type" value="Genomic_DNA"/>
</dbReference>
<dbReference type="InterPro" id="IPR023210">
    <property type="entry name" value="NADP_OxRdtase_dom"/>
</dbReference>
<reference evidence="3 4" key="1">
    <citation type="submission" date="2016-10" db="EMBL/GenBank/DDBJ databases">
        <authorList>
            <person name="Cai Z."/>
        </authorList>
    </citation>
    <scope>NUCLEOTIDE SEQUENCE [LARGE SCALE GENOMIC DNA]</scope>
</reference>
<gene>
    <name evidence="3" type="ORF">BQ4739_LOCUS17388</name>
</gene>
<organism evidence="3 4">
    <name type="scientific">Tetradesmus obliquus</name>
    <name type="common">Green alga</name>
    <name type="synonym">Acutodesmus obliquus</name>
    <dbReference type="NCBI Taxonomy" id="3088"/>
    <lineage>
        <taxon>Eukaryota</taxon>
        <taxon>Viridiplantae</taxon>
        <taxon>Chlorophyta</taxon>
        <taxon>core chlorophytes</taxon>
        <taxon>Chlorophyceae</taxon>
        <taxon>CS clade</taxon>
        <taxon>Sphaeropleales</taxon>
        <taxon>Scenedesmaceae</taxon>
        <taxon>Tetradesmus</taxon>
    </lineage>
</organism>
<keyword evidence="4" id="KW-1185">Reference proteome</keyword>
<dbReference type="GO" id="GO:0016491">
    <property type="term" value="F:oxidoreductase activity"/>
    <property type="evidence" value="ECO:0007669"/>
    <property type="project" value="UniProtKB-KW"/>
</dbReference>